<keyword evidence="3" id="KW-1185">Reference proteome</keyword>
<feature type="compositionally biased region" description="Low complexity" evidence="1">
    <location>
        <begin position="1394"/>
        <end position="1424"/>
    </location>
</feature>
<proteinExistence type="predicted"/>
<feature type="region of interest" description="Disordered" evidence="1">
    <location>
        <begin position="1254"/>
        <end position="1451"/>
    </location>
</feature>
<feature type="region of interest" description="Disordered" evidence="1">
    <location>
        <begin position="1669"/>
        <end position="1775"/>
    </location>
</feature>
<feature type="region of interest" description="Disordered" evidence="1">
    <location>
        <begin position="982"/>
        <end position="1025"/>
    </location>
</feature>
<feature type="compositionally biased region" description="Low complexity" evidence="1">
    <location>
        <begin position="1322"/>
        <end position="1351"/>
    </location>
</feature>
<dbReference type="Proteomes" id="UP000694569">
    <property type="component" value="Unplaced"/>
</dbReference>
<feature type="compositionally biased region" description="Polar residues" evidence="1">
    <location>
        <begin position="1425"/>
        <end position="1451"/>
    </location>
</feature>
<protein>
    <submittedName>
        <fullName evidence="2">Uncharacterized protein</fullName>
    </submittedName>
</protein>
<accession>A0A8C5PVP3</accession>
<evidence type="ECO:0000256" key="1">
    <source>
        <dbReference type="SAM" id="MobiDB-lite"/>
    </source>
</evidence>
<evidence type="ECO:0000313" key="2">
    <source>
        <dbReference type="Ensembl" id="ENSLLEP00000028622.1"/>
    </source>
</evidence>
<feature type="region of interest" description="Disordered" evidence="1">
    <location>
        <begin position="713"/>
        <end position="817"/>
    </location>
</feature>
<feature type="compositionally biased region" description="Basic and acidic residues" evidence="1">
    <location>
        <begin position="1281"/>
        <end position="1302"/>
    </location>
</feature>
<feature type="compositionally biased region" description="Polar residues" evidence="1">
    <location>
        <begin position="1733"/>
        <end position="1742"/>
    </location>
</feature>
<feature type="compositionally biased region" description="Low complexity" evidence="1">
    <location>
        <begin position="715"/>
        <end position="731"/>
    </location>
</feature>
<feature type="compositionally biased region" description="Basic and acidic residues" evidence="1">
    <location>
        <begin position="749"/>
        <end position="759"/>
    </location>
</feature>
<feature type="compositionally biased region" description="Polar residues" evidence="1">
    <location>
        <begin position="437"/>
        <end position="453"/>
    </location>
</feature>
<feature type="compositionally biased region" description="Low complexity" evidence="1">
    <location>
        <begin position="1673"/>
        <end position="1690"/>
    </location>
</feature>
<reference evidence="2" key="1">
    <citation type="submission" date="2025-08" db="UniProtKB">
        <authorList>
            <consortium name="Ensembl"/>
        </authorList>
    </citation>
    <scope>IDENTIFICATION</scope>
</reference>
<feature type="compositionally biased region" description="Polar residues" evidence="1">
    <location>
        <begin position="1358"/>
        <end position="1389"/>
    </location>
</feature>
<feature type="compositionally biased region" description="Low complexity" evidence="1">
    <location>
        <begin position="533"/>
        <end position="544"/>
    </location>
</feature>
<dbReference type="OrthoDB" id="9916354at2759"/>
<evidence type="ECO:0000313" key="3">
    <source>
        <dbReference type="Proteomes" id="UP000694569"/>
    </source>
</evidence>
<feature type="region of interest" description="Disordered" evidence="1">
    <location>
        <begin position="435"/>
        <end position="544"/>
    </location>
</feature>
<feature type="compositionally biased region" description="Basic and acidic residues" evidence="1">
    <location>
        <begin position="478"/>
        <end position="489"/>
    </location>
</feature>
<feature type="compositionally biased region" description="Basic and acidic residues" evidence="1">
    <location>
        <begin position="785"/>
        <end position="794"/>
    </location>
</feature>
<name>A0A8C5PVP3_9ANUR</name>
<dbReference type="GeneTree" id="ENSGT01000000220125"/>
<feature type="compositionally biased region" description="Basic and acidic residues" evidence="1">
    <location>
        <begin position="982"/>
        <end position="997"/>
    </location>
</feature>
<dbReference type="Ensembl" id="ENSLLET00000029735.1">
    <property type="protein sequence ID" value="ENSLLEP00000028622.1"/>
    <property type="gene ID" value="ENSLLEG00000017386.1"/>
</dbReference>
<feature type="compositionally biased region" description="Polar residues" evidence="1">
    <location>
        <begin position="1303"/>
        <end position="1317"/>
    </location>
</feature>
<feature type="compositionally biased region" description="Basic and acidic residues" evidence="1">
    <location>
        <begin position="1706"/>
        <end position="1716"/>
    </location>
</feature>
<sequence>MREILSTATPLQLQRNKEPRKDHTVGIFSRSAEEDYSWLQKRLRSDGFRDWVQEVRSCYISSSGYRQFHQDVSQCSFGILYHTKNRGRVNVTDVTDALYNDELRYLSDTLGRENVVVVIDDLDDSGPDMRSRILQNQPSIETLSQDLILFGKEEKIDWDNYLPAIQNPDPKKLQEKYLPEIRSPDPKKLQEKYLPELQSLDQEKLQEKLSVIKGWIKPADERRRPSENQKNTFIEGAKAKYEDAFNCARYNLQKKRFPVSRSWKPDIQFNLGQLRSKTHRVGIFSRSAEVEYSWLQTRLRSYRFSHCVQEVTPCYISSSGYRQFYQDVSQCSFGILYHSKNRGRVNVTDVTDALYNDELRYLSETLGRENVLVVIDDLEDSGPDMRSRILQTQPSIKTLAQDLILFSKEKKNLDENLKVIERLLRAADKAMLHQENKATSASYPNPISSTQHGQEMVKYAAASQSQSAKVNQPVSNTKSEKPETRKETNKQANRHNRSQKKSDTMWEPNDPYKQEAASSTKHSERDFSTRVNSANSIGLSSSKSSSPKLTVGIFSSRKHTVGIFSRSAEEDYSWLQTLLGSDRFRDRVQEVRSCYISSSGYQQFHQDVSQCSFGILYHTKNRGRINVTDVTGALYNDELRYLSDKLGRENVVVVIDDLDDSGPVERSRILQNQLSIGKLAGDLILCDRDKENLKNIKSLIKALNTLNLATKQEVTSSDSYTTQKTSSSSSSQYGADPGGSLTRGSIKSNPERSDRRHGGGDPSDPPNQAPEGSAPLSGNNSQSHPSREDQERSKNSRKSNRSSNRREDKAVVSSGNRGGSWRSFFTSAIQTFTQHAAPICSSTRHTIGIFSRSAEEDYSWLQTLLRSDGFRDRVQEVTPCYISSSGYRQFYQDVSQCSFGILYHTKNRGTINVTDMSGALYDDELRYLSDKLGRENVLVVIDDLDDSGPDMRSRILQTQPSIERLSRDLILFSNEEKSDWEKYLPAKQSPDPRKLQEKYLPAKQSPDPRKLQEKYLPAKQSPDPRKLQEKLNIIKRWIKPPGGMTPALKETAVTSSKTFLPMEWMRAIKAYALHPASEFGVFVPEPVKRYISQEPINKFKDWISSTPHTVGIFSRSAEEDYSWLQTRLRSDAFQNRVQEVRSCYISSSGFRQFHQDVSQCSFGILYHSKNRGRVNVTDVTDALYNDELRYLSDALGRENVAVLIDDLDDSGPNMRSRILQNQPSIERLAGDLILCDRDKSRNLRTLESLIKATSTRNLVNNEPDIEEPRPSPDKNTQSAQRDQDTQSAQRDRDTLSAQRDQDTQSAQPDQDTQSAQLDQDKQATQLDQDTQSAQSDQDTQSAQLDQDTQSAQRDRDTQSAQPDQDTLSAQPDQDTQSAQPDQDTQSAQLDQDKQATQLDQDTQSAQSDQDTQSAQLDQDTQSAQPDQDTQSAQPDQDTQSAQLDQDTLSAESKQEDSVLVLKQINLLDQQNPAGCSAQHIKVINGAQDGAQYLEKQNISLMDELPRMVYRQSTLHTIGIFSRSAEEDYLWLQTLLGSDRFRDRVQEVRSCYISSSGYRQFYQDVSQCSFGILYHTKIRGRINVTDVTDAVYNDELRYLSDTLGRENVVVLIDDLDDSGPDMRSRILQNQPSIERLSRDLILCDRDKRRNLETIDGLIKALNTLNLATKQEVTSSDSYTIQKTSSSSSSQYGADPGGSLTRGSIKSNPERSDRRHGGGDPSDPPNQAPEGSAPLSGNNSQSHPSRGDQERSKNSRKSNRSSNRREDKAVVSSGNPGGGVRSFLTSVFQTFTQHAAQIFSSTRHTIGIFSRSAEEDYSWLQTRLRSDGFRDWVQEVIPCYISSSGFRQFHQDVSQCSFGILYHTKNRGTINVTDMRGALYDEELRYLSDTLGKQRVVVLIDDLEDSSSDQKIRILQTQPSIARLARNLILINNKRNKESLISPRELFDKI</sequence>
<reference evidence="2" key="2">
    <citation type="submission" date="2025-09" db="UniProtKB">
        <authorList>
            <consortium name="Ensembl"/>
        </authorList>
    </citation>
    <scope>IDENTIFICATION</scope>
</reference>
<organism evidence="2 3">
    <name type="scientific">Leptobrachium leishanense</name>
    <name type="common">Leishan spiny toad</name>
    <dbReference type="NCBI Taxonomy" id="445787"/>
    <lineage>
        <taxon>Eukaryota</taxon>
        <taxon>Metazoa</taxon>
        <taxon>Chordata</taxon>
        <taxon>Craniata</taxon>
        <taxon>Vertebrata</taxon>
        <taxon>Euteleostomi</taxon>
        <taxon>Amphibia</taxon>
        <taxon>Batrachia</taxon>
        <taxon>Anura</taxon>
        <taxon>Pelobatoidea</taxon>
        <taxon>Megophryidae</taxon>
        <taxon>Leptobrachium</taxon>
    </lineage>
</organism>